<protein>
    <submittedName>
        <fullName evidence="1">5941_t:CDS:1</fullName>
    </submittedName>
</protein>
<dbReference type="EMBL" id="CAJVPU010052865">
    <property type="protein sequence ID" value="CAG8764082.1"/>
    <property type="molecule type" value="Genomic_DNA"/>
</dbReference>
<proteinExistence type="predicted"/>
<name>A0ACA9QUA0_9GLOM</name>
<feature type="non-terminal residue" evidence="1">
    <location>
        <position position="93"/>
    </location>
</feature>
<dbReference type="Proteomes" id="UP000789702">
    <property type="component" value="Unassembled WGS sequence"/>
</dbReference>
<keyword evidence="2" id="KW-1185">Reference proteome</keyword>
<evidence type="ECO:0000313" key="2">
    <source>
        <dbReference type="Proteomes" id="UP000789702"/>
    </source>
</evidence>
<sequence length="93" mass="10640">LEEMLFEHYSSGDDHNHLANKENIENSDFSTSHVSCQQSDEDEISNFYCTNHESSAAIQSFSCTRPEGTNHQEVEETQRTTDQLHYILNDGQS</sequence>
<gene>
    <name evidence="1" type="ORF">DHETER_LOCUS15458</name>
</gene>
<reference evidence="1" key="1">
    <citation type="submission" date="2021-06" db="EMBL/GenBank/DDBJ databases">
        <authorList>
            <person name="Kallberg Y."/>
            <person name="Tangrot J."/>
            <person name="Rosling A."/>
        </authorList>
    </citation>
    <scope>NUCLEOTIDE SEQUENCE</scope>
    <source>
        <strain evidence="1">IL203A</strain>
    </source>
</reference>
<feature type="non-terminal residue" evidence="1">
    <location>
        <position position="1"/>
    </location>
</feature>
<comment type="caution">
    <text evidence="1">The sequence shown here is derived from an EMBL/GenBank/DDBJ whole genome shotgun (WGS) entry which is preliminary data.</text>
</comment>
<accession>A0ACA9QUA0</accession>
<organism evidence="1 2">
    <name type="scientific">Dentiscutata heterogama</name>
    <dbReference type="NCBI Taxonomy" id="1316150"/>
    <lineage>
        <taxon>Eukaryota</taxon>
        <taxon>Fungi</taxon>
        <taxon>Fungi incertae sedis</taxon>
        <taxon>Mucoromycota</taxon>
        <taxon>Glomeromycotina</taxon>
        <taxon>Glomeromycetes</taxon>
        <taxon>Diversisporales</taxon>
        <taxon>Gigasporaceae</taxon>
        <taxon>Dentiscutata</taxon>
    </lineage>
</organism>
<evidence type="ECO:0000313" key="1">
    <source>
        <dbReference type="EMBL" id="CAG8764082.1"/>
    </source>
</evidence>